<sequence length="54" mass="5938">MACRHPFSAHGWHFWEIQGGGILVTRPNGSEFHTRFAVCCATCFVTANGVMQAV</sequence>
<dbReference type="AlphaFoldDB" id="A0A0F9LYV8"/>
<reference evidence="1" key="1">
    <citation type="journal article" date="2015" name="Nature">
        <title>Complex archaea that bridge the gap between prokaryotes and eukaryotes.</title>
        <authorList>
            <person name="Spang A."/>
            <person name="Saw J.H."/>
            <person name="Jorgensen S.L."/>
            <person name="Zaremba-Niedzwiedzka K."/>
            <person name="Martijn J."/>
            <person name="Lind A.E."/>
            <person name="van Eijk R."/>
            <person name="Schleper C."/>
            <person name="Guy L."/>
            <person name="Ettema T.J."/>
        </authorList>
    </citation>
    <scope>NUCLEOTIDE SEQUENCE</scope>
</reference>
<organism evidence="1">
    <name type="scientific">marine sediment metagenome</name>
    <dbReference type="NCBI Taxonomy" id="412755"/>
    <lineage>
        <taxon>unclassified sequences</taxon>
        <taxon>metagenomes</taxon>
        <taxon>ecological metagenomes</taxon>
    </lineage>
</organism>
<proteinExistence type="predicted"/>
<evidence type="ECO:0000313" key="1">
    <source>
        <dbReference type="EMBL" id="KKM69595.1"/>
    </source>
</evidence>
<accession>A0A0F9LYV8</accession>
<gene>
    <name evidence="1" type="ORF">LCGC14_1449080</name>
</gene>
<feature type="non-terminal residue" evidence="1">
    <location>
        <position position="54"/>
    </location>
</feature>
<protein>
    <submittedName>
        <fullName evidence="1">Uncharacterized protein</fullName>
    </submittedName>
</protein>
<name>A0A0F9LYV8_9ZZZZ</name>
<dbReference type="EMBL" id="LAZR01009961">
    <property type="protein sequence ID" value="KKM69595.1"/>
    <property type="molecule type" value="Genomic_DNA"/>
</dbReference>
<comment type="caution">
    <text evidence="1">The sequence shown here is derived from an EMBL/GenBank/DDBJ whole genome shotgun (WGS) entry which is preliminary data.</text>
</comment>